<evidence type="ECO:0000256" key="2">
    <source>
        <dbReference type="ARBA" id="ARBA00023002"/>
    </source>
</evidence>
<keyword evidence="1" id="KW-0479">Metal-binding</keyword>
<dbReference type="Proteomes" id="UP001165366">
    <property type="component" value="Unassembled WGS sequence"/>
</dbReference>
<evidence type="ECO:0000313" key="5">
    <source>
        <dbReference type="Proteomes" id="UP001165366"/>
    </source>
</evidence>
<reference evidence="4" key="1">
    <citation type="submission" date="2022-01" db="EMBL/GenBank/DDBJ databases">
        <authorList>
            <person name="Wang Y."/>
        </authorList>
    </citation>
    <scope>NUCLEOTIDE SEQUENCE</scope>
    <source>
        <strain evidence="4">WB101</strain>
    </source>
</reference>
<dbReference type="SUPFAM" id="SSF53659">
    <property type="entry name" value="Isocitrate/Isopropylmalate dehydrogenase-like"/>
    <property type="match status" value="1"/>
</dbReference>
<organism evidence="4 5">
    <name type="scientific">Rhodohalobacter sulfatireducens</name>
    <dbReference type="NCBI Taxonomy" id="2911366"/>
    <lineage>
        <taxon>Bacteria</taxon>
        <taxon>Pseudomonadati</taxon>
        <taxon>Balneolota</taxon>
        <taxon>Balneolia</taxon>
        <taxon>Balneolales</taxon>
        <taxon>Balneolaceae</taxon>
        <taxon>Rhodohalobacter</taxon>
    </lineage>
</organism>
<evidence type="ECO:0000256" key="3">
    <source>
        <dbReference type="ARBA" id="ARBA00023027"/>
    </source>
</evidence>
<comment type="caution">
    <text evidence="4">The sequence shown here is derived from an EMBL/GenBank/DDBJ whole genome shotgun (WGS) entry which is preliminary data.</text>
</comment>
<protein>
    <submittedName>
        <fullName evidence="4">4-hydroxythreonine-4-phosphate dehydrogenase PdxA</fullName>
        <ecNumber evidence="4">1.1.1.262</ecNumber>
    </submittedName>
</protein>
<gene>
    <name evidence="4" type="primary">pdxA</name>
    <name evidence="4" type="ORF">L6773_02965</name>
</gene>
<accession>A0ABS9K9L2</accession>
<dbReference type="NCBIfam" id="TIGR00557">
    <property type="entry name" value="pdxA"/>
    <property type="match status" value="1"/>
</dbReference>
<dbReference type="EC" id="1.1.1.262" evidence="4"/>
<sequence>MIGISIGDANGVGPEILLKAFMNEKLGGDFIALGDYSVLSYCNSHLKLNVKLHRIKDIRDYKPGYLNVYDVGLLSEGDISIGQISKKTGNASIKYVELGTKLALDGKIDALVTLPINKEAIRQTIDGFSGHTGFLADLCSTSNYTMMLVSEKLIVTHTSTHLSLREAISKVKKKRIIDVAKLTDAALKKMGRSAKIAIAGLNPHAGENNSFGREDSEEIVPAVKKLKEEGLDVTGPIAADTVFYSATKGQYDAVVCMYHDQGHIPIKLLDFEAAVNVTLGLPMVRTSVDHGTAFDIAYKGIASTKSLCNAYDLAKKLI</sequence>
<dbReference type="InterPro" id="IPR005255">
    <property type="entry name" value="PdxA_fam"/>
</dbReference>
<dbReference type="Gene3D" id="3.40.718.10">
    <property type="entry name" value="Isopropylmalate Dehydrogenase"/>
    <property type="match status" value="1"/>
</dbReference>
<dbReference type="RefSeq" id="WP_237852357.1">
    <property type="nucleotide sequence ID" value="NZ_JAKLWS010000002.1"/>
</dbReference>
<dbReference type="EMBL" id="JAKLWS010000002">
    <property type="protein sequence ID" value="MCG2587513.1"/>
    <property type="molecule type" value="Genomic_DNA"/>
</dbReference>
<evidence type="ECO:0000256" key="1">
    <source>
        <dbReference type="ARBA" id="ARBA00022723"/>
    </source>
</evidence>
<dbReference type="PANTHER" id="PTHR30004:SF6">
    <property type="entry name" value="D-THREONATE 4-PHOSPHATE DEHYDROGENASE"/>
    <property type="match status" value="1"/>
</dbReference>
<keyword evidence="5" id="KW-1185">Reference proteome</keyword>
<keyword evidence="3" id="KW-0520">NAD</keyword>
<dbReference type="PANTHER" id="PTHR30004">
    <property type="entry name" value="4-HYDROXYTHREONINE-4-PHOSPHATE DEHYDROGENASE"/>
    <property type="match status" value="1"/>
</dbReference>
<proteinExistence type="predicted"/>
<evidence type="ECO:0000313" key="4">
    <source>
        <dbReference type="EMBL" id="MCG2587513.1"/>
    </source>
</evidence>
<name>A0ABS9K9L2_9BACT</name>
<dbReference type="Pfam" id="PF04166">
    <property type="entry name" value="PdxA"/>
    <property type="match status" value="1"/>
</dbReference>
<dbReference type="GO" id="GO:0050570">
    <property type="term" value="F:4-hydroxythreonine-4-phosphate dehydrogenase activity"/>
    <property type="evidence" value="ECO:0007669"/>
    <property type="project" value="UniProtKB-EC"/>
</dbReference>
<keyword evidence="2 4" id="KW-0560">Oxidoreductase</keyword>
<reference evidence="4" key="2">
    <citation type="submission" date="2024-05" db="EMBL/GenBank/DDBJ databases">
        <title>Rhodohalobacter halophilus gen. nov., sp. nov., a moderately halophilic member of the family Balneolaceae.</title>
        <authorList>
            <person name="Xia J."/>
        </authorList>
    </citation>
    <scope>NUCLEOTIDE SEQUENCE</scope>
    <source>
        <strain evidence="4">WB101</strain>
    </source>
</reference>